<accession>S7UXB5</accession>
<dbReference type="eggNOG" id="ENOG5033UDI">
    <property type="taxonomic scope" value="Bacteria"/>
</dbReference>
<dbReference type="RefSeq" id="WP_020876911.1">
    <property type="nucleotide sequence ID" value="NZ_ATHJ01000094.1"/>
</dbReference>
<gene>
    <name evidence="1" type="ORF">dsmv_0249</name>
</gene>
<reference evidence="1 2" key="1">
    <citation type="journal article" date="2013" name="Genome Announc.">
        <title>Draft genome sequences for three mercury-methylating, sulfate-reducing bacteria.</title>
        <authorList>
            <person name="Brown S.D."/>
            <person name="Hurt R.A.Jr."/>
            <person name="Gilmour C.C."/>
            <person name="Elias D.A."/>
        </authorList>
    </citation>
    <scope>NUCLEOTIDE SEQUENCE [LARGE SCALE GENOMIC DNA]</scope>
    <source>
        <strain evidence="1 2">DSM 2059</strain>
    </source>
</reference>
<dbReference type="AlphaFoldDB" id="S7UXB5"/>
<proteinExistence type="predicted"/>
<dbReference type="OrthoDB" id="5419951at2"/>
<comment type="caution">
    <text evidence="1">The sequence shown here is derived from an EMBL/GenBank/DDBJ whole genome shotgun (WGS) entry which is preliminary data.</text>
</comment>
<name>S7UXB5_DESML</name>
<evidence type="ECO:0000313" key="1">
    <source>
        <dbReference type="EMBL" id="EPR38839.1"/>
    </source>
</evidence>
<evidence type="ECO:0000313" key="2">
    <source>
        <dbReference type="Proteomes" id="UP000014977"/>
    </source>
</evidence>
<organism evidence="1 2">
    <name type="scientific">Desulfococcus multivorans DSM 2059</name>
    <dbReference type="NCBI Taxonomy" id="1121405"/>
    <lineage>
        <taxon>Bacteria</taxon>
        <taxon>Pseudomonadati</taxon>
        <taxon>Thermodesulfobacteriota</taxon>
        <taxon>Desulfobacteria</taxon>
        <taxon>Desulfobacterales</taxon>
        <taxon>Desulfococcaceae</taxon>
        <taxon>Desulfococcus</taxon>
    </lineage>
</organism>
<dbReference type="Proteomes" id="UP000014977">
    <property type="component" value="Unassembled WGS sequence"/>
</dbReference>
<sequence length="358" mass="41184">MHRLNVFSTLLIVIFAGVFVAGSGRATQLGEDNSYHHLPNLLRPSDQSPDFMALTDFEEDYEETVHNASLAYLNTHSKLIQRIRDDLGTRKIRWHLEKLSHRLLYAPENRGDVAELFADYCREVIEDLLARTGLVNPYCSISTIVEERPNLVDNQGVKAIIVQDLAREYIARYQFSGNDRKRIEISLSGRMTVNEVGSYASNLQYSEETHDWEFVRDRHTVWKSVSANPYTVLMTPLEETLHIALRKYTEKAIMDALVRKKESPSLPEIQQMMHEWLMVEEAIVGGLVYKLIPDVVIKRIPTLPMAWVHADLETKARFDKYRFLQQGIAVVESRGLRESIQLFAHDPTAFRTLLTEPS</sequence>
<dbReference type="STRING" id="897.B2D07_04735"/>
<dbReference type="EMBL" id="ATHJ01000094">
    <property type="protein sequence ID" value="EPR38839.1"/>
    <property type="molecule type" value="Genomic_DNA"/>
</dbReference>
<keyword evidence="2" id="KW-1185">Reference proteome</keyword>
<protein>
    <submittedName>
        <fullName evidence="1">Uncharacterized protein</fullName>
    </submittedName>
</protein>